<dbReference type="EMBL" id="NRSG01000004">
    <property type="protein sequence ID" value="MBK1656839.1"/>
    <property type="molecule type" value="Genomic_DNA"/>
</dbReference>
<evidence type="ECO:0000313" key="2">
    <source>
        <dbReference type="EMBL" id="MBK1656839.1"/>
    </source>
</evidence>
<keyword evidence="3" id="KW-1185">Reference proteome</keyword>
<gene>
    <name evidence="2" type="ORF">CKO45_01180</name>
</gene>
<protein>
    <recommendedName>
        <fullName evidence="4">Lipoprotein</fullName>
    </recommendedName>
</protein>
<sequence length="119" mass="12577">MRLLLALLPLCGCAMATDLVARPTGGYPAVRFVETVRFDGPVGLTVLEFPAGSALVADRRRADGVTLYCGHMVVRDSLAAVPMPVCAERSGAALILMAERSAGRIERTPPPGAVEETRL</sequence>
<name>A0ABS1CSM0_9PROT</name>
<evidence type="ECO:0008006" key="4">
    <source>
        <dbReference type="Google" id="ProtNLM"/>
    </source>
</evidence>
<reference evidence="2 3" key="1">
    <citation type="journal article" date="2020" name="Microorganisms">
        <title>Osmotic Adaptation and Compatible Solute Biosynthesis of Phototrophic Bacteria as Revealed from Genome Analyses.</title>
        <authorList>
            <person name="Imhoff J.F."/>
            <person name="Rahn T."/>
            <person name="Kunzel S."/>
            <person name="Keller A."/>
            <person name="Neulinger S.C."/>
        </authorList>
    </citation>
    <scope>NUCLEOTIDE SEQUENCE [LARGE SCALE GENOMIC DNA]</scope>
    <source>
        <strain evidence="2 3">DSM 15382</strain>
    </source>
</reference>
<keyword evidence="1" id="KW-0732">Signal</keyword>
<comment type="caution">
    <text evidence="2">The sequence shown here is derived from an EMBL/GenBank/DDBJ whole genome shotgun (WGS) entry which is preliminary data.</text>
</comment>
<feature type="chain" id="PRO_5046580469" description="Lipoprotein" evidence="1">
    <location>
        <begin position="17"/>
        <end position="119"/>
    </location>
</feature>
<evidence type="ECO:0000256" key="1">
    <source>
        <dbReference type="SAM" id="SignalP"/>
    </source>
</evidence>
<feature type="signal peptide" evidence="1">
    <location>
        <begin position="1"/>
        <end position="16"/>
    </location>
</feature>
<accession>A0ABS1CSM0</accession>
<dbReference type="Proteomes" id="UP000697995">
    <property type="component" value="Unassembled WGS sequence"/>
</dbReference>
<dbReference type="RefSeq" id="WP_133217840.1">
    <property type="nucleotide sequence ID" value="NZ_NRSG01000004.1"/>
</dbReference>
<evidence type="ECO:0000313" key="3">
    <source>
        <dbReference type="Proteomes" id="UP000697995"/>
    </source>
</evidence>
<proteinExistence type="predicted"/>
<organism evidence="2 3">
    <name type="scientific">Paracraurococcus ruber</name>
    <dbReference type="NCBI Taxonomy" id="77675"/>
    <lineage>
        <taxon>Bacteria</taxon>
        <taxon>Pseudomonadati</taxon>
        <taxon>Pseudomonadota</taxon>
        <taxon>Alphaproteobacteria</taxon>
        <taxon>Acetobacterales</taxon>
        <taxon>Roseomonadaceae</taxon>
        <taxon>Paracraurococcus</taxon>
    </lineage>
</organism>